<dbReference type="GO" id="GO:0006099">
    <property type="term" value="P:tricarboxylic acid cycle"/>
    <property type="evidence" value="ECO:0007669"/>
    <property type="project" value="UniProtKB-KW"/>
</dbReference>
<comment type="subunit">
    <text evidence="11">Part of the pyruvate dehydrogenase complex (PDHc) that is a multi-enzyme complex composed of multiple copies of three enzymes, pyruvate dehydrogenase (subunits PDH1A and PDHB, E1 component), dihydrolipoamide acetyltransferase (DLAT, E2 component), and dihydrolipoamide dehydrogenase (DLD, E3 component) to which is added an additional protein the E3-binding protein (PDHX, E3BP). In terms of structural architecture, the E2 and E3BP components assemble into a 60meric central core with icosahedral symmetry. The central core is decorated with E1 and E3 proteins. Currently, two alternative models for the E2:E3BP stoichiometry are considered as being either 48:12 (E2(48)-E3BP(12)) or 40:20 (E2(40)-E3BP(20)). Interacts with PDK2 and PDK3. Interacts with SIRT4. Interacts with PDHB.</text>
</comment>
<keyword evidence="18" id="KW-1185">Reference proteome</keyword>
<dbReference type="AlphaFoldDB" id="A0A2R9CKG9"/>
<dbReference type="InterPro" id="IPR001078">
    <property type="entry name" value="2-oxoacid_DH_actylTfrase"/>
</dbReference>
<dbReference type="FunFam" id="2.40.50.100:FF:000010">
    <property type="entry name" value="Acetyltransferase component of pyruvate dehydrogenase complex"/>
    <property type="match status" value="1"/>
</dbReference>
<dbReference type="GeneTree" id="ENSGT00940000154943"/>
<reference evidence="17" key="3">
    <citation type="submission" date="2025-09" db="UniProtKB">
        <authorList>
            <consortium name="Ensembl"/>
        </authorList>
    </citation>
    <scope>IDENTIFICATION</scope>
</reference>
<dbReference type="Gene3D" id="4.10.320.10">
    <property type="entry name" value="E3-binding domain"/>
    <property type="match status" value="1"/>
</dbReference>
<dbReference type="Gene3D" id="3.30.559.10">
    <property type="entry name" value="Chloramphenicol acetyltransferase-like domain"/>
    <property type="match status" value="1"/>
</dbReference>
<evidence type="ECO:0000256" key="4">
    <source>
        <dbReference type="ARBA" id="ARBA00022532"/>
    </source>
</evidence>
<dbReference type="GO" id="GO:0004742">
    <property type="term" value="F:dihydrolipoyllysine-residue acetyltransferase activity"/>
    <property type="evidence" value="ECO:0007669"/>
    <property type="project" value="UniProtKB-UniRule"/>
</dbReference>
<dbReference type="InterPro" id="IPR045257">
    <property type="entry name" value="E2/Pdx1"/>
</dbReference>
<dbReference type="Pfam" id="PF00198">
    <property type="entry name" value="2-oxoacid_dh"/>
    <property type="match status" value="1"/>
</dbReference>
<comment type="cofactor">
    <cofactor evidence="13">
        <name>(R)-lipoate</name>
        <dbReference type="ChEBI" id="CHEBI:83088"/>
    </cofactor>
    <text evidence="13">Binds 1 lipoyl cofactor covalently.</text>
</comment>
<dbReference type="Gene3D" id="2.40.50.100">
    <property type="match status" value="1"/>
</dbReference>
<dbReference type="GO" id="GO:0005759">
    <property type="term" value="C:mitochondrial matrix"/>
    <property type="evidence" value="ECO:0007669"/>
    <property type="project" value="UniProtKB-SubCell"/>
</dbReference>
<evidence type="ECO:0000256" key="1">
    <source>
        <dbReference type="ARBA" id="ARBA00004305"/>
    </source>
</evidence>
<dbReference type="EMBL" id="AJFE02014399">
    <property type="status" value="NOT_ANNOTATED_CDS"/>
    <property type="molecule type" value="Genomic_DNA"/>
</dbReference>
<gene>
    <name evidence="17" type="primary">DLAT</name>
</gene>
<dbReference type="GO" id="GO:0006086">
    <property type="term" value="P:pyruvate decarboxylation to acetyl-CoA"/>
    <property type="evidence" value="ECO:0007669"/>
    <property type="project" value="InterPro"/>
</dbReference>
<dbReference type="Pfam" id="PF02817">
    <property type="entry name" value="E3_binding"/>
    <property type="match status" value="1"/>
</dbReference>
<dbReference type="EMBL" id="AJFE02014402">
    <property type="status" value="NOT_ANNOTATED_CDS"/>
    <property type="molecule type" value="Genomic_DNA"/>
</dbReference>
<dbReference type="PANTHER" id="PTHR23151">
    <property type="entry name" value="DIHYDROLIPOAMIDE ACETYL/SUCCINYL-TRANSFERASE-RELATED"/>
    <property type="match status" value="1"/>
</dbReference>
<keyword evidence="8" id="KW-0496">Mitochondrion</keyword>
<evidence type="ECO:0000256" key="12">
    <source>
        <dbReference type="ARBA" id="ARBA00047887"/>
    </source>
</evidence>
<dbReference type="FunFam" id="4.10.320.10:FF:000005">
    <property type="entry name" value="Acetyltransferase component of pyruvate dehydrogenase complex"/>
    <property type="match status" value="1"/>
</dbReference>
<evidence type="ECO:0000259" key="16">
    <source>
        <dbReference type="PROSITE" id="PS51826"/>
    </source>
</evidence>
<dbReference type="InterPro" id="IPR003016">
    <property type="entry name" value="2-oxoA_DH_lipoyl-BS"/>
</dbReference>
<dbReference type="InterPro" id="IPR011053">
    <property type="entry name" value="Single_hybrid_motif"/>
</dbReference>
<comment type="function">
    <text evidence="13">The pyruvate dehydrogenase complex catalyzes the overall conversion of pyruvate to acetyl-CoA and CO(2).</text>
</comment>
<evidence type="ECO:0000256" key="5">
    <source>
        <dbReference type="ARBA" id="ARBA00022679"/>
    </source>
</evidence>
<comment type="similarity">
    <text evidence="2 13">Belongs to the 2-oxoacid dehydrogenase family.</text>
</comment>
<dbReference type="Pfam" id="PF00364">
    <property type="entry name" value="Biotin_lipoyl"/>
    <property type="match status" value="1"/>
</dbReference>
<dbReference type="Bgee" id="ENSPPAG00000043791">
    <property type="expression patterns" value="Expressed in heart and 6 other cell types or tissues"/>
</dbReference>
<evidence type="ECO:0000256" key="14">
    <source>
        <dbReference type="SAM" id="MobiDB-lite"/>
    </source>
</evidence>
<feature type="domain" description="Lipoyl-binding" evidence="15">
    <location>
        <begin position="91"/>
        <end position="166"/>
    </location>
</feature>
<dbReference type="SUPFAM" id="SSF51230">
    <property type="entry name" value="Single hybrid motif"/>
    <property type="match status" value="1"/>
</dbReference>
<feature type="domain" description="Peripheral subunit-binding (PSBD)" evidence="16">
    <location>
        <begin position="250"/>
        <end position="287"/>
    </location>
</feature>
<keyword evidence="9 13" id="KW-0012">Acyltransferase</keyword>
<dbReference type="InterPro" id="IPR004167">
    <property type="entry name" value="PSBD"/>
</dbReference>
<keyword evidence="6 13" id="KW-0450">Lipoyl</keyword>
<evidence type="ECO:0000256" key="7">
    <source>
        <dbReference type="ARBA" id="ARBA00022946"/>
    </source>
</evidence>
<dbReference type="EMBL" id="AJFE02014404">
    <property type="status" value="NOT_ANNOTATED_CDS"/>
    <property type="molecule type" value="Genomic_DNA"/>
</dbReference>
<dbReference type="FunFam" id="3.30.559.10:FF:000003">
    <property type="entry name" value="Acetyltransferase component of pyruvate dehydrogenase complex"/>
    <property type="match status" value="1"/>
</dbReference>
<dbReference type="PROSITE" id="PS00189">
    <property type="entry name" value="LIPOYL"/>
    <property type="match status" value="1"/>
</dbReference>
<accession>A0A2R9CKG9</accession>
<feature type="compositionally biased region" description="Pro residues" evidence="14">
    <location>
        <begin position="224"/>
        <end position="242"/>
    </location>
</feature>
<name>A0A2R9CKG9_PANPA</name>
<evidence type="ECO:0000313" key="17">
    <source>
        <dbReference type="Ensembl" id="ENSPPAP00000042456.1"/>
    </source>
</evidence>
<keyword evidence="3" id="KW-0119">Carbohydrate metabolism</keyword>
<evidence type="ECO:0000256" key="11">
    <source>
        <dbReference type="ARBA" id="ARBA00046790"/>
    </source>
</evidence>
<evidence type="ECO:0000256" key="2">
    <source>
        <dbReference type="ARBA" id="ARBA00007317"/>
    </source>
</evidence>
<dbReference type="SUPFAM" id="SSF47005">
    <property type="entry name" value="Peripheral subunit-binding domain of 2-oxo acid dehydrogenase complex"/>
    <property type="match status" value="1"/>
</dbReference>
<keyword evidence="7" id="KW-0809">Transit peptide</keyword>
<dbReference type="Proteomes" id="UP000240080">
    <property type="component" value="Chromosome 11"/>
</dbReference>
<comment type="catalytic activity">
    <reaction evidence="12">
        <text>N(6)-[(R)-dihydrolipoyl]-L-lysyl-[protein] + acetyl-CoA = N(6)-[(R)-S(8)-acetyldihydrolipoyl]-L-lysyl-[protein] + CoA</text>
        <dbReference type="Rhea" id="RHEA:17017"/>
        <dbReference type="Rhea" id="RHEA-COMP:10475"/>
        <dbReference type="Rhea" id="RHEA-COMP:10478"/>
        <dbReference type="ChEBI" id="CHEBI:57287"/>
        <dbReference type="ChEBI" id="CHEBI:57288"/>
        <dbReference type="ChEBI" id="CHEBI:83100"/>
        <dbReference type="ChEBI" id="CHEBI:83111"/>
        <dbReference type="EC" id="2.3.1.12"/>
    </reaction>
    <physiologicalReaction direction="left-to-right" evidence="12">
        <dbReference type="Rhea" id="RHEA:17018"/>
    </physiologicalReaction>
</comment>
<organism evidence="17 18">
    <name type="scientific">Pan paniscus</name>
    <name type="common">Pygmy chimpanzee</name>
    <name type="synonym">Bonobo</name>
    <dbReference type="NCBI Taxonomy" id="9597"/>
    <lineage>
        <taxon>Eukaryota</taxon>
        <taxon>Metazoa</taxon>
        <taxon>Chordata</taxon>
        <taxon>Craniata</taxon>
        <taxon>Vertebrata</taxon>
        <taxon>Euteleostomi</taxon>
        <taxon>Mammalia</taxon>
        <taxon>Eutheria</taxon>
        <taxon>Euarchontoglires</taxon>
        <taxon>Primates</taxon>
        <taxon>Haplorrhini</taxon>
        <taxon>Catarrhini</taxon>
        <taxon>Hominidae</taxon>
        <taxon>Pan</taxon>
    </lineage>
</organism>
<dbReference type="InterPro" id="IPR000089">
    <property type="entry name" value="Biotin_lipoyl"/>
</dbReference>
<comment type="subcellular location">
    <subcellularLocation>
        <location evidence="1">Mitochondrion matrix</location>
    </subcellularLocation>
</comment>
<evidence type="ECO:0000256" key="3">
    <source>
        <dbReference type="ARBA" id="ARBA00022526"/>
    </source>
</evidence>
<dbReference type="PROSITE" id="PS50968">
    <property type="entry name" value="BIOTINYL_LIPOYL"/>
    <property type="match status" value="1"/>
</dbReference>
<sequence>MWRVCARRAQNVAPWAGLEARWTALQEVPATPRVTSRSGPAPARRNSVTTGYGGVRALCGWTPSSGATPRNRLLLQLLGSPGRRYYSLPPHQKVPLPSLSPTMQAGTIARWKKEGDKINEGDLIAEVETDKATVGFESLEECYMAKILVAEGTRDVPIGAIICITVGKPEDIEAFKNYTLDSSAAPTPQAAPAPTPAASASPPTPSAQAPGSSYPPHMQVAAVPPTPQPLAPTPSAPCPATPAGPKGRVFVSPLAKKLAVEKGIDLTQVKGTGPDGRITKKDIDSFVPSKVAPAPAAVVPPTGPGMAPVPTGVFTDIPISNIRRVIAQRLMQSKQTIPHYYLSIDVNMGEVLLVRKELNKILEGRSKISVNDFIIKASALACLKVPEANSSWMDTVIRQNHVVDVSVAVSTPAGLITPIVFNAHIKGVETIANDVVSLAAKAREGKLQPHEFQGGTFTISNLGMFGIKNFSAIINPPQACILAIGASEDKLVPADNEKGFDVASMMSVTLSCDHRVVDGAVGAQWLAEFRKYLEKPITMLL</sequence>
<keyword evidence="3" id="KW-0313">Glucose metabolism</keyword>
<dbReference type="PANTHER" id="PTHR23151:SF90">
    <property type="entry name" value="DIHYDROLIPOYLLYSINE-RESIDUE ACETYLTRANSFERASE COMPONENT OF PYRUVATE DEHYDROGENASE COMPLEX, MITOCHONDRIAL-RELATED"/>
    <property type="match status" value="1"/>
</dbReference>
<dbReference type="GO" id="GO:0006006">
    <property type="term" value="P:glucose metabolic process"/>
    <property type="evidence" value="ECO:0007669"/>
    <property type="project" value="UniProtKB-KW"/>
</dbReference>
<protein>
    <recommendedName>
        <fullName evidence="13">Acetyltransferase component of pyruvate dehydrogenase complex</fullName>
        <ecNumber evidence="13">2.3.1.12</ecNumber>
    </recommendedName>
</protein>
<dbReference type="EMBL" id="AJFE02014401">
    <property type="status" value="NOT_ANNOTATED_CDS"/>
    <property type="molecule type" value="Genomic_DNA"/>
</dbReference>
<evidence type="ECO:0000313" key="18">
    <source>
        <dbReference type="Proteomes" id="UP000240080"/>
    </source>
</evidence>
<dbReference type="EC" id="2.3.1.12" evidence="13"/>
<dbReference type="InterPro" id="IPR023213">
    <property type="entry name" value="CAT-like_dom_sf"/>
</dbReference>
<dbReference type="InterPro" id="IPR006257">
    <property type="entry name" value="LAT1"/>
</dbReference>
<dbReference type="SUPFAM" id="SSF52777">
    <property type="entry name" value="CoA-dependent acyltransferases"/>
    <property type="match status" value="1"/>
</dbReference>
<dbReference type="CDD" id="cd06849">
    <property type="entry name" value="lipoyl_domain"/>
    <property type="match status" value="1"/>
</dbReference>
<evidence type="ECO:0000256" key="8">
    <source>
        <dbReference type="ARBA" id="ARBA00023128"/>
    </source>
</evidence>
<dbReference type="EMBL" id="AJFE02014400">
    <property type="status" value="NOT_ANNOTATED_CDS"/>
    <property type="molecule type" value="Genomic_DNA"/>
</dbReference>
<evidence type="ECO:0000259" key="15">
    <source>
        <dbReference type="PROSITE" id="PS50968"/>
    </source>
</evidence>
<comment type="function">
    <text evidence="10">As part of the pyruvate dehydrogenase complex, catalyzes the transfers of an acetyl group to a lipoic acid moiety. The pyruvate dehydrogenase complex, catalyzes the overall conversion of pyruvate to acetyl-CoA and CO(2), and thereby links cytoplasmic glycolysis and the mitochondrial tricarboxylic acid (TCA) cycle.</text>
</comment>
<dbReference type="Ensembl" id="ENSPPAT00000065386.1">
    <property type="protein sequence ID" value="ENSPPAP00000042456.1"/>
    <property type="gene ID" value="ENSPPAG00000043791.1"/>
</dbReference>
<evidence type="ECO:0000256" key="6">
    <source>
        <dbReference type="ARBA" id="ARBA00022823"/>
    </source>
</evidence>
<feature type="region of interest" description="Disordered" evidence="14">
    <location>
        <begin position="183"/>
        <end position="244"/>
    </location>
</feature>
<evidence type="ECO:0000256" key="10">
    <source>
        <dbReference type="ARBA" id="ARBA00045906"/>
    </source>
</evidence>
<keyword evidence="5 13" id="KW-0808">Transferase</keyword>
<feature type="compositionally biased region" description="Low complexity" evidence="14">
    <location>
        <begin position="196"/>
        <end position="210"/>
    </location>
</feature>
<reference evidence="17 18" key="1">
    <citation type="journal article" date="2012" name="Nature">
        <title>The bonobo genome compared with the chimpanzee and human genomes.</title>
        <authorList>
            <person name="Prufer K."/>
            <person name="Munch K."/>
            <person name="Hellmann I."/>
            <person name="Akagi K."/>
            <person name="Miller J.R."/>
            <person name="Walenz B."/>
            <person name="Koren S."/>
            <person name="Sutton G."/>
            <person name="Kodira C."/>
            <person name="Winer R."/>
            <person name="Knight J.R."/>
            <person name="Mullikin J.C."/>
            <person name="Meader S.J."/>
            <person name="Ponting C.P."/>
            <person name="Lunter G."/>
            <person name="Higashino S."/>
            <person name="Hobolth A."/>
            <person name="Dutheil J."/>
            <person name="Karakoc E."/>
            <person name="Alkan C."/>
            <person name="Sajjadian S."/>
            <person name="Catacchio C.R."/>
            <person name="Ventura M."/>
            <person name="Marques-Bonet T."/>
            <person name="Eichler E.E."/>
            <person name="Andre C."/>
            <person name="Atencia R."/>
            <person name="Mugisha L."/>
            <person name="Junhold J."/>
            <person name="Patterson N."/>
            <person name="Siebauer M."/>
            <person name="Good J.M."/>
            <person name="Fischer A."/>
            <person name="Ptak S.E."/>
            <person name="Lachmann M."/>
            <person name="Symer D.E."/>
            <person name="Mailund T."/>
            <person name="Schierup M.H."/>
            <person name="Andres A.M."/>
            <person name="Kelso J."/>
            <person name="Paabo S."/>
        </authorList>
    </citation>
    <scope>NUCLEOTIDE SEQUENCE [LARGE SCALE GENOMIC DNA]</scope>
</reference>
<evidence type="ECO:0000256" key="9">
    <source>
        <dbReference type="ARBA" id="ARBA00023315"/>
    </source>
</evidence>
<proteinExistence type="inferred from homology"/>
<dbReference type="EMBL" id="AJFE02014403">
    <property type="status" value="NOT_ANNOTATED_CDS"/>
    <property type="molecule type" value="Genomic_DNA"/>
</dbReference>
<dbReference type="InterPro" id="IPR036625">
    <property type="entry name" value="E3-bd_dom_sf"/>
</dbReference>
<dbReference type="NCBIfam" id="TIGR01349">
    <property type="entry name" value="PDHac_trf_mito"/>
    <property type="match status" value="1"/>
</dbReference>
<reference evidence="17" key="2">
    <citation type="submission" date="2025-08" db="UniProtKB">
        <authorList>
            <consortium name="Ensembl"/>
        </authorList>
    </citation>
    <scope>IDENTIFICATION</scope>
</reference>
<evidence type="ECO:0000256" key="13">
    <source>
        <dbReference type="RuleBase" id="RU361137"/>
    </source>
</evidence>
<dbReference type="GO" id="GO:0045254">
    <property type="term" value="C:pyruvate dehydrogenase complex"/>
    <property type="evidence" value="ECO:0007669"/>
    <property type="project" value="UniProtKB-UniRule"/>
</dbReference>
<keyword evidence="4" id="KW-0816">Tricarboxylic acid cycle</keyword>
<dbReference type="PROSITE" id="PS51826">
    <property type="entry name" value="PSBD"/>
    <property type="match status" value="1"/>
</dbReference>